<dbReference type="InterPro" id="IPR049278">
    <property type="entry name" value="MS_channel_C"/>
</dbReference>
<dbReference type="PANTHER" id="PTHR30347">
    <property type="entry name" value="POTASSIUM CHANNEL RELATED"/>
    <property type="match status" value="1"/>
</dbReference>
<dbReference type="Proteomes" id="UP001180650">
    <property type="component" value="Unassembled WGS sequence"/>
</dbReference>
<evidence type="ECO:0000256" key="5">
    <source>
        <dbReference type="ARBA" id="ARBA00022989"/>
    </source>
</evidence>
<dbReference type="Gene3D" id="3.30.70.100">
    <property type="match status" value="1"/>
</dbReference>
<gene>
    <name evidence="10" type="ORF">RAM70_14475</name>
</gene>
<dbReference type="Gene3D" id="2.30.30.60">
    <property type="match status" value="1"/>
</dbReference>
<dbReference type="SUPFAM" id="SSF82689">
    <property type="entry name" value="Mechanosensitive channel protein MscS (YggB), C-terminal domain"/>
    <property type="match status" value="1"/>
</dbReference>
<dbReference type="InterPro" id="IPR011066">
    <property type="entry name" value="MscS_channel_C_sf"/>
</dbReference>
<dbReference type="InterPro" id="IPR010920">
    <property type="entry name" value="LSM_dom_sf"/>
</dbReference>
<dbReference type="Gene3D" id="1.10.287.1260">
    <property type="match status" value="1"/>
</dbReference>
<evidence type="ECO:0000259" key="9">
    <source>
        <dbReference type="Pfam" id="PF21082"/>
    </source>
</evidence>
<dbReference type="InterPro" id="IPR011014">
    <property type="entry name" value="MscS_channel_TM-2"/>
</dbReference>
<dbReference type="Pfam" id="PF00924">
    <property type="entry name" value="MS_channel_2nd"/>
    <property type="match status" value="1"/>
</dbReference>
<feature type="domain" description="Mechanosensitive ion channel MscS" evidence="8">
    <location>
        <begin position="60"/>
        <end position="125"/>
    </location>
</feature>
<evidence type="ECO:0000256" key="7">
    <source>
        <dbReference type="SAM" id="Phobius"/>
    </source>
</evidence>
<evidence type="ECO:0000256" key="2">
    <source>
        <dbReference type="ARBA" id="ARBA00008017"/>
    </source>
</evidence>
<name>A0ABU3HM93_9CHRO</name>
<organism evidence="10 11">
    <name type="scientific">Microcystis wesenbergii NRERC-220</name>
    <dbReference type="NCBI Taxonomy" id="3068991"/>
    <lineage>
        <taxon>Bacteria</taxon>
        <taxon>Bacillati</taxon>
        <taxon>Cyanobacteriota</taxon>
        <taxon>Cyanophyceae</taxon>
        <taxon>Oscillatoriophycideae</taxon>
        <taxon>Chroococcales</taxon>
        <taxon>Microcystaceae</taxon>
        <taxon>Microcystis</taxon>
    </lineage>
</organism>
<evidence type="ECO:0000313" key="11">
    <source>
        <dbReference type="Proteomes" id="UP001180650"/>
    </source>
</evidence>
<evidence type="ECO:0000256" key="4">
    <source>
        <dbReference type="ARBA" id="ARBA00022692"/>
    </source>
</evidence>
<accession>A0ABU3HM93</accession>
<dbReference type="SUPFAM" id="SSF50182">
    <property type="entry name" value="Sm-like ribonucleoproteins"/>
    <property type="match status" value="1"/>
</dbReference>
<feature type="transmembrane region" description="Helical" evidence="7">
    <location>
        <begin position="12"/>
        <end position="30"/>
    </location>
</feature>
<proteinExistence type="inferred from homology"/>
<protein>
    <submittedName>
        <fullName evidence="10">Mechanosensitive ion channel</fullName>
    </submittedName>
</protein>
<keyword evidence="3" id="KW-1003">Cell membrane</keyword>
<dbReference type="EMBL" id="JAVSJA010000001">
    <property type="protein sequence ID" value="MDT3675655.1"/>
    <property type="molecule type" value="Genomic_DNA"/>
</dbReference>
<evidence type="ECO:0000313" key="10">
    <source>
        <dbReference type="EMBL" id="MDT3675655.1"/>
    </source>
</evidence>
<keyword evidence="4 7" id="KW-0812">Transmembrane</keyword>
<keyword evidence="6 7" id="KW-0472">Membrane</keyword>
<dbReference type="InterPro" id="IPR052702">
    <property type="entry name" value="MscS-like_channel"/>
</dbReference>
<dbReference type="SUPFAM" id="SSF82861">
    <property type="entry name" value="Mechanosensitive channel protein MscS (YggB), transmembrane region"/>
    <property type="match status" value="1"/>
</dbReference>
<keyword evidence="5 7" id="KW-1133">Transmembrane helix</keyword>
<keyword evidence="11" id="KW-1185">Reference proteome</keyword>
<dbReference type="InterPro" id="IPR023408">
    <property type="entry name" value="MscS_beta-dom_sf"/>
</dbReference>
<evidence type="ECO:0000256" key="1">
    <source>
        <dbReference type="ARBA" id="ARBA00004651"/>
    </source>
</evidence>
<feature type="transmembrane region" description="Helical" evidence="7">
    <location>
        <begin position="36"/>
        <end position="57"/>
    </location>
</feature>
<evidence type="ECO:0000256" key="6">
    <source>
        <dbReference type="ARBA" id="ARBA00023136"/>
    </source>
</evidence>
<evidence type="ECO:0000256" key="3">
    <source>
        <dbReference type="ARBA" id="ARBA00022475"/>
    </source>
</evidence>
<comment type="caution">
    <text evidence="10">The sequence shown here is derived from an EMBL/GenBank/DDBJ whole genome shotgun (WGS) entry which is preliminary data.</text>
</comment>
<dbReference type="InterPro" id="IPR006685">
    <property type="entry name" value="MscS_channel_2nd"/>
</dbReference>
<evidence type="ECO:0000259" key="8">
    <source>
        <dbReference type="Pfam" id="PF00924"/>
    </source>
</evidence>
<sequence length="262" mass="29222">MLKSIGFDEGNREAIATLASFAFGAFGYIIPLQLTGFNLASITVLAGGLGVGIGFGLQELTKNLTSGLTLLVERKLKVGDFIEFEQTKGYIWEISIRSTTIRTVDGAELIVPNTILTSNRVQNWHYTDSRIRVIVPVGVAYGTDALIVTEILMQSAYMSGEIAFNPLPKVIFNGFGDSALNFELWVWVEKVEQAVFLRSSLHFIIEHNLRHRAITIPFPQGELWLHNTDSFEAVKEQDQEIVKPSKPLSLKEMLLGDFCSRR</sequence>
<comment type="similarity">
    <text evidence="2">Belongs to the MscS (TC 1.A.23) family.</text>
</comment>
<comment type="subcellular location">
    <subcellularLocation>
        <location evidence="1">Cell membrane</location>
        <topology evidence="1">Multi-pass membrane protein</topology>
    </subcellularLocation>
</comment>
<reference evidence="10" key="1">
    <citation type="submission" date="2023-08" db="EMBL/GenBank/DDBJ databases">
        <authorList>
            <person name="Park H.-K."/>
            <person name="Kim I.-S."/>
        </authorList>
    </citation>
    <scope>NUCLEOTIDE SEQUENCE</scope>
    <source>
        <strain evidence="10">NRERC-220</strain>
    </source>
</reference>
<dbReference type="PANTHER" id="PTHR30347:SF1">
    <property type="entry name" value="MECHANOSENSITIVE CHANNEL MSCK"/>
    <property type="match status" value="1"/>
</dbReference>
<feature type="domain" description="Mechanosensitive ion channel MscS C-terminal" evidence="9">
    <location>
        <begin position="134"/>
        <end position="212"/>
    </location>
</feature>
<dbReference type="Pfam" id="PF21082">
    <property type="entry name" value="MS_channel_3rd"/>
    <property type="match status" value="1"/>
</dbReference>